<dbReference type="FunFam" id="3.30.230.70:FF:000001">
    <property type="entry name" value="Polyribonucleotide nucleotidyltransferase"/>
    <property type="match status" value="1"/>
</dbReference>
<dbReference type="SUPFAM" id="SSF55666">
    <property type="entry name" value="Ribonuclease PH domain 2-like"/>
    <property type="match status" value="1"/>
</dbReference>
<dbReference type="Proteomes" id="UP000033908">
    <property type="component" value="Unassembled WGS sequence"/>
</dbReference>
<dbReference type="EMBL" id="LCAJ01000002">
    <property type="protein sequence ID" value="KKR88533.1"/>
    <property type="molecule type" value="Genomic_DNA"/>
</dbReference>
<dbReference type="InterPro" id="IPR036345">
    <property type="entry name" value="ExoRNase_PH_dom2_sf"/>
</dbReference>
<dbReference type="PATRIC" id="fig|1618440.3.peg.100"/>
<dbReference type="GO" id="GO:0004654">
    <property type="term" value="F:polyribonucleotide nucleotidyltransferase activity"/>
    <property type="evidence" value="ECO:0007669"/>
    <property type="project" value="UniProtKB-EC"/>
</dbReference>
<dbReference type="InterPro" id="IPR015847">
    <property type="entry name" value="ExoRNase_PH_dom2"/>
</dbReference>
<dbReference type="InterPro" id="IPR036456">
    <property type="entry name" value="PNPase_PH_RNA-bd_sf"/>
</dbReference>
<dbReference type="AlphaFoldDB" id="A0A0G0UI82"/>
<evidence type="ECO:0000313" key="9">
    <source>
        <dbReference type="Proteomes" id="UP000033908"/>
    </source>
</evidence>
<feature type="domain" description="Exoribonuclease phosphorolytic" evidence="6">
    <location>
        <begin position="146"/>
        <end position="215"/>
    </location>
</feature>
<feature type="domain" description="Exoribonuclease phosphorolytic" evidence="5">
    <location>
        <begin position="12"/>
        <end position="143"/>
    </location>
</feature>
<keyword evidence="4" id="KW-0694">RNA-binding</keyword>
<keyword evidence="2 8" id="KW-0808">Transferase</keyword>
<proteinExistence type="predicted"/>
<organism evidence="8 9">
    <name type="scientific">Candidatus Gottesmanbacteria bacterium GW2011_GWA2_41_12</name>
    <dbReference type="NCBI Taxonomy" id="1618440"/>
    <lineage>
        <taxon>Bacteria</taxon>
        <taxon>Candidatus Gottesmaniibacteriota</taxon>
    </lineage>
</organism>
<dbReference type="Pfam" id="PF03725">
    <property type="entry name" value="RNase_PH_C"/>
    <property type="match status" value="1"/>
</dbReference>
<dbReference type="InterPro" id="IPR001247">
    <property type="entry name" value="ExoRNase_PH_dom1"/>
</dbReference>
<protein>
    <recommendedName>
        <fullName evidence="1">polyribonucleotide nucleotidyltransferase</fullName>
        <ecNumber evidence="1">2.7.7.8</ecNumber>
    </recommendedName>
</protein>
<dbReference type="PANTHER" id="PTHR11252">
    <property type="entry name" value="POLYRIBONUCLEOTIDE NUCLEOTIDYLTRANSFERASE"/>
    <property type="match status" value="1"/>
</dbReference>
<evidence type="ECO:0000256" key="4">
    <source>
        <dbReference type="ARBA" id="ARBA00022884"/>
    </source>
</evidence>
<dbReference type="GO" id="GO:0003723">
    <property type="term" value="F:RNA binding"/>
    <property type="evidence" value="ECO:0007669"/>
    <property type="project" value="UniProtKB-KW"/>
</dbReference>
<feature type="domain" description="Polyribonucleotide nucleotidyltransferase RNA-binding" evidence="7">
    <location>
        <begin position="267"/>
        <end position="323"/>
    </location>
</feature>
<dbReference type="InterPro" id="IPR027408">
    <property type="entry name" value="PNPase/RNase_PH_dom_sf"/>
</dbReference>
<evidence type="ECO:0000259" key="5">
    <source>
        <dbReference type="Pfam" id="PF01138"/>
    </source>
</evidence>
<dbReference type="SUPFAM" id="SSF46915">
    <property type="entry name" value="Polynucleotide phosphorylase/guanosine pentaphosphate synthase (PNPase/GPSI), domain 3"/>
    <property type="match status" value="1"/>
</dbReference>
<dbReference type="GO" id="GO:0000175">
    <property type="term" value="F:3'-5'-RNA exonuclease activity"/>
    <property type="evidence" value="ECO:0007669"/>
    <property type="project" value="TreeGrafter"/>
</dbReference>
<evidence type="ECO:0000256" key="3">
    <source>
        <dbReference type="ARBA" id="ARBA00022695"/>
    </source>
</evidence>
<dbReference type="InterPro" id="IPR012162">
    <property type="entry name" value="PNPase"/>
</dbReference>
<comment type="caution">
    <text evidence="8">The sequence shown here is derived from an EMBL/GenBank/DDBJ whole genome shotgun (WGS) entry which is preliminary data.</text>
</comment>
<gene>
    <name evidence="8" type="ORF">UU37_C0002G0048</name>
</gene>
<accession>A0A0G0UI82</accession>
<dbReference type="GO" id="GO:0006396">
    <property type="term" value="P:RNA processing"/>
    <property type="evidence" value="ECO:0007669"/>
    <property type="project" value="InterPro"/>
</dbReference>
<sequence length="440" mass="48517">MKITTKSAELGGRTLTLEVGRFAEQATSAVLAKYGDTMVLVTIVSSGERPDLDYFPLNVEYVERLYAGGRIKGSRWVKREGRPSDDAVLKGRIVDRSIRPLFPKGFKNETQVIITILSVDGENDPDMLGVIATSASLAISPIPWKGPVAAVKVGYLAPQNGNEISFLTNPRENEGVFAEAEVVVTATKDKILMLEAGMNQIPEDITLKAIKYGKKEAQIVIDLINDLVKEVGKEKIPFTESSVNEDLLAILEKNYKKEVNASILARVSKENESDDLAILSDTIFENYKEKFDKKEIEKALDYLFKKSVRENILKNGKRPDGRKADQIRDISSEVGLLPRTHGSAHFKRGQTQVLTVTTLGSPSLEQLIESPEGESAKRYMHHYSMPPYSVGETGRVGFPSRREIGHGALAEKAILPVLPPADKFPYAIRLVSEVMSSNGS</sequence>
<evidence type="ECO:0000313" key="8">
    <source>
        <dbReference type="EMBL" id="KKR88533.1"/>
    </source>
</evidence>
<dbReference type="GO" id="GO:0006402">
    <property type="term" value="P:mRNA catabolic process"/>
    <property type="evidence" value="ECO:0007669"/>
    <property type="project" value="InterPro"/>
</dbReference>
<evidence type="ECO:0000256" key="2">
    <source>
        <dbReference type="ARBA" id="ARBA00022679"/>
    </source>
</evidence>
<dbReference type="Gene3D" id="3.30.230.70">
    <property type="entry name" value="GHMP Kinase, N-terminal domain"/>
    <property type="match status" value="2"/>
</dbReference>
<keyword evidence="3" id="KW-0548">Nucleotidyltransferase</keyword>
<name>A0A0G0UI82_9BACT</name>
<dbReference type="InterPro" id="IPR020568">
    <property type="entry name" value="Ribosomal_Su5_D2-typ_SF"/>
</dbReference>
<evidence type="ECO:0000259" key="6">
    <source>
        <dbReference type="Pfam" id="PF03725"/>
    </source>
</evidence>
<dbReference type="Pfam" id="PF03726">
    <property type="entry name" value="PNPase"/>
    <property type="match status" value="1"/>
</dbReference>
<dbReference type="PANTHER" id="PTHR11252:SF0">
    <property type="entry name" value="POLYRIBONUCLEOTIDE NUCLEOTIDYLTRANSFERASE 1, MITOCHONDRIAL"/>
    <property type="match status" value="1"/>
</dbReference>
<dbReference type="Pfam" id="PF01138">
    <property type="entry name" value="RNase_PH"/>
    <property type="match status" value="2"/>
</dbReference>
<feature type="domain" description="Exoribonuclease phosphorolytic" evidence="5">
    <location>
        <begin position="326"/>
        <end position="440"/>
    </location>
</feature>
<dbReference type="NCBIfam" id="NF008805">
    <property type="entry name" value="PRK11824.1"/>
    <property type="match status" value="1"/>
</dbReference>
<dbReference type="EC" id="2.7.7.8" evidence="1"/>
<reference evidence="8 9" key="1">
    <citation type="journal article" date="2015" name="Nature">
        <title>rRNA introns, odd ribosomes, and small enigmatic genomes across a large radiation of phyla.</title>
        <authorList>
            <person name="Brown C.T."/>
            <person name="Hug L.A."/>
            <person name="Thomas B.C."/>
            <person name="Sharon I."/>
            <person name="Castelle C.J."/>
            <person name="Singh A."/>
            <person name="Wilkins M.J."/>
            <person name="Williams K.H."/>
            <person name="Banfield J.F."/>
        </authorList>
    </citation>
    <scope>NUCLEOTIDE SEQUENCE [LARGE SCALE GENOMIC DNA]</scope>
</reference>
<dbReference type="SUPFAM" id="SSF54211">
    <property type="entry name" value="Ribosomal protein S5 domain 2-like"/>
    <property type="match status" value="2"/>
</dbReference>
<dbReference type="GO" id="GO:0005829">
    <property type="term" value="C:cytosol"/>
    <property type="evidence" value="ECO:0007669"/>
    <property type="project" value="TreeGrafter"/>
</dbReference>
<evidence type="ECO:0000256" key="1">
    <source>
        <dbReference type="ARBA" id="ARBA00012416"/>
    </source>
</evidence>
<dbReference type="InterPro" id="IPR015848">
    <property type="entry name" value="PNPase_PH_RNA-bd_bac/org-type"/>
</dbReference>
<evidence type="ECO:0000259" key="7">
    <source>
        <dbReference type="Pfam" id="PF03726"/>
    </source>
</evidence>